<keyword evidence="2" id="KW-1185">Reference proteome</keyword>
<reference evidence="1" key="1">
    <citation type="journal article" date="2020" name="Stud. Mycol.">
        <title>101 Dothideomycetes genomes: a test case for predicting lifestyles and emergence of pathogens.</title>
        <authorList>
            <person name="Haridas S."/>
            <person name="Albert R."/>
            <person name="Binder M."/>
            <person name="Bloem J."/>
            <person name="Labutti K."/>
            <person name="Salamov A."/>
            <person name="Andreopoulos B."/>
            <person name="Baker S."/>
            <person name="Barry K."/>
            <person name="Bills G."/>
            <person name="Bluhm B."/>
            <person name="Cannon C."/>
            <person name="Castanera R."/>
            <person name="Culley D."/>
            <person name="Daum C."/>
            <person name="Ezra D."/>
            <person name="Gonzalez J."/>
            <person name="Henrissat B."/>
            <person name="Kuo A."/>
            <person name="Liang C."/>
            <person name="Lipzen A."/>
            <person name="Lutzoni F."/>
            <person name="Magnuson J."/>
            <person name="Mondo S."/>
            <person name="Nolan M."/>
            <person name="Ohm R."/>
            <person name="Pangilinan J."/>
            <person name="Park H.-J."/>
            <person name="Ramirez L."/>
            <person name="Alfaro M."/>
            <person name="Sun H."/>
            <person name="Tritt A."/>
            <person name="Yoshinaga Y."/>
            <person name="Zwiers L.-H."/>
            <person name="Turgeon B."/>
            <person name="Goodwin S."/>
            <person name="Spatafora J."/>
            <person name="Crous P."/>
            <person name="Grigoriev I."/>
        </authorList>
    </citation>
    <scope>NUCLEOTIDE SEQUENCE</scope>
    <source>
        <strain evidence="1">ATCC 36951</strain>
    </source>
</reference>
<dbReference type="RefSeq" id="XP_033666219.1">
    <property type="nucleotide sequence ID" value="XM_033807120.1"/>
</dbReference>
<organism evidence="1 2">
    <name type="scientific">Zasmidium cellare ATCC 36951</name>
    <dbReference type="NCBI Taxonomy" id="1080233"/>
    <lineage>
        <taxon>Eukaryota</taxon>
        <taxon>Fungi</taxon>
        <taxon>Dikarya</taxon>
        <taxon>Ascomycota</taxon>
        <taxon>Pezizomycotina</taxon>
        <taxon>Dothideomycetes</taxon>
        <taxon>Dothideomycetidae</taxon>
        <taxon>Mycosphaerellales</taxon>
        <taxon>Mycosphaerellaceae</taxon>
        <taxon>Zasmidium</taxon>
    </lineage>
</organism>
<dbReference type="GeneID" id="54560392"/>
<name>A0A6A6CGL9_ZASCE</name>
<gene>
    <name evidence="1" type="ORF">M409DRAFT_24180</name>
</gene>
<dbReference type="Proteomes" id="UP000799537">
    <property type="component" value="Unassembled WGS sequence"/>
</dbReference>
<evidence type="ECO:0000313" key="2">
    <source>
        <dbReference type="Proteomes" id="UP000799537"/>
    </source>
</evidence>
<dbReference type="AlphaFoldDB" id="A0A6A6CGL9"/>
<dbReference type="OrthoDB" id="10271819at2759"/>
<protein>
    <submittedName>
        <fullName evidence="1">Uncharacterized protein</fullName>
    </submittedName>
</protein>
<proteinExistence type="predicted"/>
<accession>A0A6A6CGL9</accession>
<sequence>MAVKETDSSDRERERLQVATTKEMAKDERKDAYFQLISESWPADPDDWLTYLSTTNVVLKRYGVNQRPQSGRDLSVTLVKHFAVLSFWMDIDGAERHLQERIRCRRQDMNPDSKKDRYCLPSDIQWVLTNKLEGVGEGMDWEQLARDALGYQQ</sequence>
<dbReference type="EMBL" id="ML993600">
    <property type="protein sequence ID" value="KAF2165330.1"/>
    <property type="molecule type" value="Genomic_DNA"/>
</dbReference>
<evidence type="ECO:0000313" key="1">
    <source>
        <dbReference type="EMBL" id="KAF2165330.1"/>
    </source>
</evidence>